<name>A0AAV4N6C3_CAEEX</name>
<protein>
    <submittedName>
        <fullName evidence="2">Uncharacterized protein</fullName>
    </submittedName>
</protein>
<comment type="caution">
    <text evidence="2">The sequence shown here is derived from an EMBL/GenBank/DDBJ whole genome shotgun (WGS) entry which is preliminary data.</text>
</comment>
<evidence type="ECO:0000313" key="2">
    <source>
        <dbReference type="EMBL" id="GIX80380.1"/>
    </source>
</evidence>
<keyword evidence="3" id="KW-1185">Reference proteome</keyword>
<sequence length="95" mass="10680">MLSKPPLFSSAEKKKKGRKTSLHSLAISRTTFLTRRQLELGGGMEPRDTFARFHSNCSKSRESTPWRKETGKNLLDSGKKFPGVMGLDIIKENTV</sequence>
<proteinExistence type="predicted"/>
<dbReference type="EMBL" id="BPLR01020589">
    <property type="protein sequence ID" value="GIX80380.1"/>
    <property type="molecule type" value="Genomic_DNA"/>
</dbReference>
<accession>A0AAV4N6C3</accession>
<evidence type="ECO:0000313" key="3">
    <source>
        <dbReference type="Proteomes" id="UP001054945"/>
    </source>
</evidence>
<feature type="region of interest" description="Disordered" evidence="1">
    <location>
        <begin position="1"/>
        <end position="21"/>
    </location>
</feature>
<gene>
    <name evidence="2" type="ORF">CEXT_730151</name>
</gene>
<dbReference type="Proteomes" id="UP001054945">
    <property type="component" value="Unassembled WGS sequence"/>
</dbReference>
<evidence type="ECO:0000256" key="1">
    <source>
        <dbReference type="SAM" id="MobiDB-lite"/>
    </source>
</evidence>
<reference evidence="2 3" key="1">
    <citation type="submission" date="2021-06" db="EMBL/GenBank/DDBJ databases">
        <title>Caerostris extrusa draft genome.</title>
        <authorList>
            <person name="Kono N."/>
            <person name="Arakawa K."/>
        </authorList>
    </citation>
    <scope>NUCLEOTIDE SEQUENCE [LARGE SCALE GENOMIC DNA]</scope>
</reference>
<dbReference type="AlphaFoldDB" id="A0AAV4N6C3"/>
<organism evidence="2 3">
    <name type="scientific">Caerostris extrusa</name>
    <name type="common">Bark spider</name>
    <name type="synonym">Caerostris bankana</name>
    <dbReference type="NCBI Taxonomy" id="172846"/>
    <lineage>
        <taxon>Eukaryota</taxon>
        <taxon>Metazoa</taxon>
        <taxon>Ecdysozoa</taxon>
        <taxon>Arthropoda</taxon>
        <taxon>Chelicerata</taxon>
        <taxon>Arachnida</taxon>
        <taxon>Araneae</taxon>
        <taxon>Araneomorphae</taxon>
        <taxon>Entelegynae</taxon>
        <taxon>Araneoidea</taxon>
        <taxon>Araneidae</taxon>
        <taxon>Caerostris</taxon>
    </lineage>
</organism>